<protein>
    <submittedName>
        <fullName evidence="1">Uncharacterized protein</fullName>
    </submittedName>
</protein>
<dbReference type="Proteomes" id="UP001447188">
    <property type="component" value="Unassembled WGS sequence"/>
</dbReference>
<gene>
    <name evidence="1" type="ORF">Q9L58_008003</name>
</gene>
<reference evidence="1 2" key="1">
    <citation type="submission" date="2024-02" db="EMBL/GenBank/DDBJ databases">
        <title>Discinaceae phylogenomics.</title>
        <authorList>
            <person name="Dirks A.C."/>
            <person name="James T.Y."/>
        </authorList>
    </citation>
    <scope>NUCLEOTIDE SEQUENCE [LARGE SCALE GENOMIC DNA]</scope>
    <source>
        <strain evidence="1 2">ACD0624</strain>
    </source>
</reference>
<keyword evidence="2" id="KW-1185">Reference proteome</keyword>
<evidence type="ECO:0000313" key="1">
    <source>
        <dbReference type="EMBL" id="KAL0633103.1"/>
    </source>
</evidence>
<accession>A0ABR3GAW5</accession>
<comment type="caution">
    <text evidence="1">The sequence shown here is derived from an EMBL/GenBank/DDBJ whole genome shotgun (WGS) entry which is preliminary data.</text>
</comment>
<sequence length="183" mass="20872">MEPLSVSNMDVIDASGPGPFPPLQKALDLRPELKTLAIARAGRENPAMFEGFLLAMRETKPMYYRLVLCNMSKDEGNDLYKAGRFPEARAKYIKAAKMILGDQFEFPVEPRRVKNEKYMQLVWQEMMDVVACFNNMAQCYIREGNLEQVSLFTAPVESCESGGAWELDERMNSIDLEANMVNW</sequence>
<dbReference type="SUPFAM" id="SSF48452">
    <property type="entry name" value="TPR-like"/>
    <property type="match status" value="1"/>
</dbReference>
<proteinExistence type="predicted"/>
<organism evidence="1 2">
    <name type="scientific">Discina gigas</name>
    <dbReference type="NCBI Taxonomy" id="1032678"/>
    <lineage>
        <taxon>Eukaryota</taxon>
        <taxon>Fungi</taxon>
        <taxon>Dikarya</taxon>
        <taxon>Ascomycota</taxon>
        <taxon>Pezizomycotina</taxon>
        <taxon>Pezizomycetes</taxon>
        <taxon>Pezizales</taxon>
        <taxon>Discinaceae</taxon>
        <taxon>Discina</taxon>
    </lineage>
</organism>
<name>A0ABR3GAW5_9PEZI</name>
<evidence type="ECO:0000313" key="2">
    <source>
        <dbReference type="Proteomes" id="UP001447188"/>
    </source>
</evidence>
<dbReference type="EMBL" id="JBBBZM010000137">
    <property type="protein sequence ID" value="KAL0633103.1"/>
    <property type="molecule type" value="Genomic_DNA"/>
</dbReference>
<dbReference type="Gene3D" id="1.25.40.10">
    <property type="entry name" value="Tetratricopeptide repeat domain"/>
    <property type="match status" value="1"/>
</dbReference>
<dbReference type="InterPro" id="IPR011990">
    <property type="entry name" value="TPR-like_helical_dom_sf"/>
</dbReference>